<sequence>MKYRLLLIFSLLLTVGFTKPVLAHDYHASIADVRFNPRTQSLEVAVKVFMDDLENALSQRNKTKVVYSHTSEQVKKYLADYLSTNLVLEVEKGKPLKQKFLGSEEDADVVWMYLEVPLQQASLPQLYVKNAVLTELFSDQMNIVNINYKGKTESVLLERSDTQKKITL</sequence>
<keyword evidence="1" id="KW-0732">Signal</keyword>
<organism evidence="2 3">
    <name type="scientific">Pontibacter korlensis</name>
    <dbReference type="NCBI Taxonomy" id="400092"/>
    <lineage>
        <taxon>Bacteria</taxon>
        <taxon>Pseudomonadati</taxon>
        <taxon>Bacteroidota</taxon>
        <taxon>Cytophagia</taxon>
        <taxon>Cytophagales</taxon>
        <taxon>Hymenobacteraceae</taxon>
        <taxon>Pontibacter</taxon>
    </lineage>
</organism>
<evidence type="ECO:0000313" key="2">
    <source>
        <dbReference type="EMBL" id="AKD03381.1"/>
    </source>
</evidence>
<dbReference type="KEGG" id="pko:PKOR_09925"/>
<dbReference type="HOGENOM" id="CLU_107087_3_1_10"/>
<proteinExistence type="predicted"/>
<dbReference type="AlphaFoldDB" id="A0A0E3UX82"/>
<evidence type="ECO:0000256" key="1">
    <source>
        <dbReference type="SAM" id="SignalP"/>
    </source>
</evidence>
<keyword evidence="3" id="KW-1185">Reference proteome</keyword>
<dbReference type="OrthoDB" id="5735516at2"/>
<dbReference type="PATRIC" id="fig|400092.3.peg.2176"/>
<dbReference type="Proteomes" id="UP000033109">
    <property type="component" value="Chromosome"/>
</dbReference>
<dbReference type="InterPro" id="IPR046525">
    <property type="entry name" value="DUF6702"/>
</dbReference>
<dbReference type="EMBL" id="CP009621">
    <property type="protein sequence ID" value="AKD03381.1"/>
    <property type="molecule type" value="Genomic_DNA"/>
</dbReference>
<dbReference type="Pfam" id="PF20420">
    <property type="entry name" value="DUF6702"/>
    <property type="match status" value="1"/>
</dbReference>
<name>A0A0E3UX82_9BACT</name>
<feature type="signal peptide" evidence="1">
    <location>
        <begin position="1"/>
        <end position="23"/>
    </location>
</feature>
<feature type="chain" id="PRO_5002413488" description="Orphan protein" evidence="1">
    <location>
        <begin position="24"/>
        <end position="168"/>
    </location>
</feature>
<accession>A0A0E3UX82</accession>
<evidence type="ECO:0000313" key="3">
    <source>
        <dbReference type="Proteomes" id="UP000033109"/>
    </source>
</evidence>
<gene>
    <name evidence="2" type="ORF">PKOR_09925</name>
</gene>
<reference evidence="2 3" key="1">
    <citation type="journal article" date="2015" name="Sci. Rep.">
        <title>Unraveling adaptation of Pontibacter korlensis to radiation and infertility in desert through complete genome and comparative transcriptomic analysis.</title>
        <authorList>
            <person name="Dai J."/>
            <person name="Dai W."/>
            <person name="Qiu C."/>
            <person name="Yang Z."/>
            <person name="Zhang Y."/>
            <person name="Zhou M."/>
            <person name="Zhang L."/>
            <person name="Fang C."/>
            <person name="Gao Q."/>
            <person name="Yang Q."/>
            <person name="Li X."/>
            <person name="Wang Z."/>
            <person name="Wang Z."/>
            <person name="Jia Z."/>
            <person name="Chen X."/>
        </authorList>
    </citation>
    <scope>NUCLEOTIDE SEQUENCE [LARGE SCALE GENOMIC DNA]</scope>
    <source>
        <strain evidence="2 3">X14-1T</strain>
    </source>
</reference>
<evidence type="ECO:0008006" key="4">
    <source>
        <dbReference type="Google" id="ProtNLM"/>
    </source>
</evidence>
<dbReference type="RefSeq" id="WP_046310465.1">
    <property type="nucleotide sequence ID" value="NZ_CBCSCY010000005.1"/>
</dbReference>
<protein>
    <recommendedName>
        <fullName evidence="4">Orphan protein</fullName>
    </recommendedName>
</protein>
<dbReference type="STRING" id="400092.PKOR_09925"/>